<protein>
    <recommendedName>
        <fullName evidence="4">Lipoprotein</fullName>
    </recommendedName>
</protein>
<dbReference type="Proteomes" id="UP000005954">
    <property type="component" value="Unassembled WGS sequence"/>
</dbReference>
<organism evidence="2 3">
    <name type="scientific">Roseovarius nubinhibens (strain ATCC BAA-591 / DSM 15170 / ISM)</name>
    <dbReference type="NCBI Taxonomy" id="89187"/>
    <lineage>
        <taxon>Bacteria</taxon>
        <taxon>Pseudomonadati</taxon>
        <taxon>Pseudomonadota</taxon>
        <taxon>Alphaproteobacteria</taxon>
        <taxon>Rhodobacterales</taxon>
        <taxon>Roseobacteraceae</taxon>
        <taxon>Roseovarius</taxon>
    </lineage>
</organism>
<proteinExistence type="predicted"/>
<accession>A3SQ11</accession>
<evidence type="ECO:0000256" key="1">
    <source>
        <dbReference type="SAM" id="SignalP"/>
    </source>
</evidence>
<dbReference type="EMBL" id="AALY01000002">
    <property type="protein sequence ID" value="EAP76551.1"/>
    <property type="molecule type" value="Genomic_DNA"/>
</dbReference>
<gene>
    <name evidence="2" type="ORF">ISM_16835</name>
</gene>
<dbReference type="RefSeq" id="WP_009815376.1">
    <property type="nucleotide sequence ID" value="NZ_CH724156.1"/>
</dbReference>
<dbReference type="PROSITE" id="PS51257">
    <property type="entry name" value="PROKAR_LIPOPROTEIN"/>
    <property type="match status" value="1"/>
</dbReference>
<sequence>MSNSIKSLLALGLVAMVAACAQQAEEEYVVVEPEPISVEPAPTTKYGGKY</sequence>
<dbReference type="HOGENOM" id="CLU_214933_0_0_5"/>
<feature type="signal peptide" evidence="1">
    <location>
        <begin position="1"/>
        <end position="21"/>
    </location>
</feature>
<dbReference type="eggNOG" id="ENOG5033ANI">
    <property type="taxonomic scope" value="Bacteria"/>
</dbReference>
<evidence type="ECO:0000313" key="2">
    <source>
        <dbReference type="EMBL" id="EAP76551.1"/>
    </source>
</evidence>
<reference evidence="2 3" key="1">
    <citation type="submission" date="2005-12" db="EMBL/GenBank/DDBJ databases">
        <authorList>
            <person name="Moran M.A."/>
            <person name="Ferriera S."/>
            <person name="Johnson J."/>
            <person name="Kravitz S."/>
            <person name="Halpern A."/>
            <person name="Remington K."/>
            <person name="Beeson K."/>
            <person name="Tran B."/>
            <person name="Rogers Y.-H."/>
            <person name="Friedman R."/>
            <person name="Venter J.C."/>
        </authorList>
    </citation>
    <scope>NUCLEOTIDE SEQUENCE [LARGE SCALE GENOMIC DNA]</scope>
    <source>
        <strain evidence="3">ATCC BAA-591 / DSM 15170 / ISM</strain>
    </source>
</reference>
<evidence type="ECO:0000313" key="3">
    <source>
        <dbReference type="Proteomes" id="UP000005954"/>
    </source>
</evidence>
<dbReference type="AlphaFoldDB" id="A3SQ11"/>
<evidence type="ECO:0008006" key="4">
    <source>
        <dbReference type="Google" id="ProtNLM"/>
    </source>
</evidence>
<dbReference type="STRING" id="89187.ISM_16835"/>
<comment type="caution">
    <text evidence="2">The sequence shown here is derived from an EMBL/GenBank/DDBJ whole genome shotgun (WGS) entry which is preliminary data.</text>
</comment>
<name>A3SQ11_ROSNI</name>
<feature type="chain" id="PRO_5002658666" description="Lipoprotein" evidence="1">
    <location>
        <begin position="22"/>
        <end position="50"/>
    </location>
</feature>
<keyword evidence="3" id="KW-1185">Reference proteome</keyword>
<keyword evidence="1" id="KW-0732">Signal</keyword>